<sequence length="22" mass="2555">MSEAYNCLNNRAILESINTRIE</sequence>
<dbReference type="AlphaFoldDB" id="A0A0A8ZB74"/>
<reference evidence="1" key="2">
    <citation type="journal article" date="2015" name="Data Brief">
        <title>Shoot transcriptome of the giant reed, Arundo donax.</title>
        <authorList>
            <person name="Barrero R.A."/>
            <person name="Guerrero F.D."/>
            <person name="Moolhuijzen P."/>
            <person name="Goolsby J.A."/>
            <person name="Tidwell J."/>
            <person name="Bellgard S.E."/>
            <person name="Bellgard M.I."/>
        </authorList>
    </citation>
    <scope>NUCLEOTIDE SEQUENCE</scope>
    <source>
        <tissue evidence="1">Shoot tissue taken approximately 20 cm above the soil surface</tissue>
    </source>
</reference>
<reference evidence="1" key="1">
    <citation type="submission" date="2014-09" db="EMBL/GenBank/DDBJ databases">
        <authorList>
            <person name="Magalhaes I.L.F."/>
            <person name="Oliveira U."/>
            <person name="Santos F.R."/>
            <person name="Vidigal T.H.D.A."/>
            <person name="Brescovit A.D."/>
            <person name="Santos A.J."/>
        </authorList>
    </citation>
    <scope>NUCLEOTIDE SEQUENCE</scope>
    <source>
        <tissue evidence="1">Shoot tissue taken approximately 20 cm above the soil surface</tissue>
    </source>
</reference>
<accession>A0A0A8ZB74</accession>
<protein>
    <recommendedName>
        <fullName evidence="2">Transposase</fullName>
    </recommendedName>
</protein>
<proteinExistence type="predicted"/>
<organism evidence="1">
    <name type="scientific">Arundo donax</name>
    <name type="common">Giant reed</name>
    <name type="synonym">Donax arundinaceus</name>
    <dbReference type="NCBI Taxonomy" id="35708"/>
    <lineage>
        <taxon>Eukaryota</taxon>
        <taxon>Viridiplantae</taxon>
        <taxon>Streptophyta</taxon>
        <taxon>Embryophyta</taxon>
        <taxon>Tracheophyta</taxon>
        <taxon>Spermatophyta</taxon>
        <taxon>Magnoliopsida</taxon>
        <taxon>Liliopsida</taxon>
        <taxon>Poales</taxon>
        <taxon>Poaceae</taxon>
        <taxon>PACMAD clade</taxon>
        <taxon>Arundinoideae</taxon>
        <taxon>Arundineae</taxon>
        <taxon>Arundo</taxon>
    </lineage>
</organism>
<dbReference type="EMBL" id="GBRH01262947">
    <property type="protein sequence ID" value="JAD34948.1"/>
    <property type="molecule type" value="Transcribed_RNA"/>
</dbReference>
<evidence type="ECO:0000313" key="1">
    <source>
        <dbReference type="EMBL" id="JAD34948.1"/>
    </source>
</evidence>
<name>A0A0A8ZB74_ARUDO</name>
<evidence type="ECO:0008006" key="2">
    <source>
        <dbReference type="Google" id="ProtNLM"/>
    </source>
</evidence>